<evidence type="ECO:0000256" key="6">
    <source>
        <dbReference type="ARBA" id="ARBA00023027"/>
    </source>
</evidence>
<dbReference type="GO" id="GO:0008442">
    <property type="term" value="F:3-hydroxyisobutyrate dehydrogenase activity"/>
    <property type="evidence" value="ECO:0007669"/>
    <property type="project" value="UniProtKB-EC"/>
</dbReference>
<evidence type="ECO:0000256" key="3">
    <source>
        <dbReference type="ARBA" id="ARBA00012991"/>
    </source>
</evidence>
<evidence type="ECO:0000256" key="1">
    <source>
        <dbReference type="ARBA" id="ARBA00005109"/>
    </source>
</evidence>
<keyword evidence="10" id="KW-1185">Reference proteome</keyword>
<keyword evidence="6" id="KW-0520">NAD</keyword>
<organism evidence="9 10">
    <name type="scientific">Dimargaris cristalligena</name>
    <dbReference type="NCBI Taxonomy" id="215637"/>
    <lineage>
        <taxon>Eukaryota</taxon>
        <taxon>Fungi</taxon>
        <taxon>Fungi incertae sedis</taxon>
        <taxon>Zoopagomycota</taxon>
        <taxon>Kickxellomycotina</taxon>
        <taxon>Dimargaritomycetes</taxon>
        <taxon>Dimargaritales</taxon>
        <taxon>Dimargaritaceae</taxon>
        <taxon>Dimargaris</taxon>
    </lineage>
</organism>
<dbReference type="InterPro" id="IPR013328">
    <property type="entry name" value="6PGD_dom2"/>
</dbReference>
<keyword evidence="4" id="KW-0101">Branched-chain amino acid catabolism</keyword>
<accession>A0A4P9ZLF9</accession>
<keyword evidence="5" id="KW-0560">Oxidoreductase</keyword>
<dbReference type="PANTHER" id="PTHR22981">
    <property type="entry name" value="3-HYDROXYISOBUTYRATE DEHYDROGENASE-RELATED"/>
    <property type="match status" value="1"/>
</dbReference>
<evidence type="ECO:0000256" key="5">
    <source>
        <dbReference type="ARBA" id="ARBA00023002"/>
    </source>
</evidence>
<evidence type="ECO:0000256" key="7">
    <source>
        <dbReference type="ARBA" id="ARBA00049197"/>
    </source>
</evidence>
<dbReference type="Proteomes" id="UP000268162">
    <property type="component" value="Unassembled WGS sequence"/>
</dbReference>
<comment type="catalytic activity">
    <reaction evidence="7">
        <text>3-hydroxy-2-methylpropanoate + NAD(+) = 2-methyl-3-oxopropanoate + NADH + H(+)</text>
        <dbReference type="Rhea" id="RHEA:17681"/>
        <dbReference type="ChEBI" id="CHEBI:11805"/>
        <dbReference type="ChEBI" id="CHEBI:15378"/>
        <dbReference type="ChEBI" id="CHEBI:57540"/>
        <dbReference type="ChEBI" id="CHEBI:57700"/>
        <dbReference type="ChEBI" id="CHEBI:57945"/>
        <dbReference type="EC" id="1.1.1.31"/>
    </reaction>
</comment>
<sequence length="119" mass="12629">IGTAEAMNLGQKLGMDPTLLASILNTSSGRCWASEISNPCPDVITTSPASNQYDGGFGVTLMAKDMGLAINAANESKSTVALGALSHQIYNLVGQTPGFEKKDFGSVFKWIRNETCEKK</sequence>
<dbReference type="GO" id="GO:0005739">
    <property type="term" value="C:mitochondrion"/>
    <property type="evidence" value="ECO:0007669"/>
    <property type="project" value="TreeGrafter"/>
</dbReference>
<feature type="non-terminal residue" evidence="9">
    <location>
        <position position="1"/>
    </location>
</feature>
<reference evidence="10" key="1">
    <citation type="journal article" date="2018" name="Nat. Microbiol.">
        <title>Leveraging single-cell genomics to expand the fungal tree of life.</title>
        <authorList>
            <person name="Ahrendt S.R."/>
            <person name="Quandt C.A."/>
            <person name="Ciobanu D."/>
            <person name="Clum A."/>
            <person name="Salamov A."/>
            <person name="Andreopoulos B."/>
            <person name="Cheng J.F."/>
            <person name="Woyke T."/>
            <person name="Pelin A."/>
            <person name="Henrissat B."/>
            <person name="Reynolds N.K."/>
            <person name="Benny G.L."/>
            <person name="Smith M.E."/>
            <person name="James T.Y."/>
            <person name="Grigoriev I.V."/>
        </authorList>
    </citation>
    <scope>NUCLEOTIDE SEQUENCE [LARGE SCALE GENOMIC DNA]</scope>
    <source>
        <strain evidence="10">RSA 468</strain>
    </source>
</reference>
<protein>
    <recommendedName>
        <fullName evidence="3">3-hydroxyisobutyrate dehydrogenase</fullName>
        <ecNumber evidence="3">1.1.1.31</ecNumber>
    </recommendedName>
</protein>
<dbReference type="FunFam" id="1.10.1040.10:FF:000006">
    <property type="entry name" value="3-hydroxyisobutyrate dehydrogenase"/>
    <property type="match status" value="1"/>
</dbReference>
<evidence type="ECO:0000259" key="8">
    <source>
        <dbReference type="Pfam" id="PF14833"/>
    </source>
</evidence>
<evidence type="ECO:0000313" key="9">
    <source>
        <dbReference type="EMBL" id="RKP33321.1"/>
    </source>
</evidence>
<dbReference type="STRING" id="215637.A0A4P9ZLF9"/>
<gene>
    <name evidence="9" type="ORF">BJ085DRAFT_23256</name>
</gene>
<dbReference type="Pfam" id="PF14833">
    <property type="entry name" value="NAD_binding_11"/>
    <property type="match status" value="1"/>
</dbReference>
<evidence type="ECO:0000256" key="4">
    <source>
        <dbReference type="ARBA" id="ARBA00022456"/>
    </source>
</evidence>
<dbReference type="GO" id="GO:0006574">
    <property type="term" value="P:L-valine catabolic process"/>
    <property type="evidence" value="ECO:0007669"/>
    <property type="project" value="TreeGrafter"/>
</dbReference>
<dbReference type="EMBL" id="ML004038">
    <property type="protein sequence ID" value="RKP33321.1"/>
    <property type="molecule type" value="Genomic_DNA"/>
</dbReference>
<dbReference type="AlphaFoldDB" id="A0A4P9ZLF9"/>
<evidence type="ECO:0000313" key="10">
    <source>
        <dbReference type="Proteomes" id="UP000268162"/>
    </source>
</evidence>
<proteinExistence type="inferred from homology"/>
<dbReference type="InterPro" id="IPR008927">
    <property type="entry name" value="6-PGluconate_DH-like_C_sf"/>
</dbReference>
<dbReference type="Gene3D" id="1.10.1040.10">
    <property type="entry name" value="N-(1-d-carboxylethyl)-l-norvaline Dehydrogenase, domain 2"/>
    <property type="match status" value="1"/>
</dbReference>
<dbReference type="SUPFAM" id="SSF48179">
    <property type="entry name" value="6-phosphogluconate dehydrogenase C-terminal domain-like"/>
    <property type="match status" value="1"/>
</dbReference>
<feature type="domain" description="3-hydroxyisobutyrate dehydrogenase-like NAD-binding" evidence="8">
    <location>
        <begin position="2"/>
        <end position="109"/>
    </location>
</feature>
<comment type="similarity">
    <text evidence="2">Belongs to the HIBADH-related family. 3-hydroxyisobutyrate dehydrogenase subfamily.</text>
</comment>
<name>A0A4P9ZLF9_9FUNG</name>
<evidence type="ECO:0000256" key="2">
    <source>
        <dbReference type="ARBA" id="ARBA00006013"/>
    </source>
</evidence>
<dbReference type="GO" id="GO:0051287">
    <property type="term" value="F:NAD binding"/>
    <property type="evidence" value="ECO:0007669"/>
    <property type="project" value="InterPro"/>
</dbReference>
<dbReference type="EC" id="1.1.1.31" evidence="3"/>
<comment type="pathway">
    <text evidence="1">Amino-acid degradation; L-valine degradation.</text>
</comment>
<dbReference type="InterPro" id="IPR029154">
    <property type="entry name" value="HIBADH-like_NADP-bd"/>
</dbReference>
<dbReference type="PANTHER" id="PTHR22981:SF7">
    <property type="entry name" value="3-HYDROXYISOBUTYRATE DEHYDROGENASE, MITOCHONDRIAL"/>
    <property type="match status" value="1"/>
</dbReference>